<name>A0A195AUZ6_9HYME</name>
<keyword evidence="2" id="KW-1185">Reference proteome</keyword>
<gene>
    <name evidence="1" type="ORF">ALC53_13863</name>
</gene>
<dbReference type="AlphaFoldDB" id="A0A195AUZ6"/>
<reference evidence="1 2" key="1">
    <citation type="submission" date="2015-09" db="EMBL/GenBank/DDBJ databases">
        <title>Atta colombica WGS genome.</title>
        <authorList>
            <person name="Nygaard S."/>
            <person name="Hu H."/>
            <person name="Boomsma J."/>
            <person name="Zhang G."/>
        </authorList>
    </citation>
    <scope>NUCLEOTIDE SEQUENCE [LARGE SCALE GENOMIC DNA]</scope>
    <source>
        <strain evidence="1">Treedump-2</strain>
        <tissue evidence="1">Whole body</tissue>
    </source>
</reference>
<dbReference type="EMBL" id="KQ976738">
    <property type="protein sequence ID" value="KYM75799.1"/>
    <property type="molecule type" value="Genomic_DNA"/>
</dbReference>
<sequence>MQRFATTCAVQRYTPLFPTGSYNCLPSFSGARCPGESNVVSDSTLPDVFNGDREIEMRENKRETAIEREEYSRMSVSSQERFEGWKPMSTAGTAGGVGNLTTIRVHEYEECITGTVALITINSLTEQALLKRFGPVCSTQVLEILEILEVLEKPGYQTRGSWLCAKGNERERFLGVK</sequence>
<dbReference type="Proteomes" id="UP000078540">
    <property type="component" value="Unassembled WGS sequence"/>
</dbReference>
<organism evidence="1 2">
    <name type="scientific">Atta colombica</name>
    <dbReference type="NCBI Taxonomy" id="520822"/>
    <lineage>
        <taxon>Eukaryota</taxon>
        <taxon>Metazoa</taxon>
        <taxon>Ecdysozoa</taxon>
        <taxon>Arthropoda</taxon>
        <taxon>Hexapoda</taxon>
        <taxon>Insecta</taxon>
        <taxon>Pterygota</taxon>
        <taxon>Neoptera</taxon>
        <taxon>Endopterygota</taxon>
        <taxon>Hymenoptera</taxon>
        <taxon>Apocrita</taxon>
        <taxon>Aculeata</taxon>
        <taxon>Formicoidea</taxon>
        <taxon>Formicidae</taxon>
        <taxon>Myrmicinae</taxon>
        <taxon>Atta</taxon>
    </lineage>
</organism>
<evidence type="ECO:0000313" key="1">
    <source>
        <dbReference type="EMBL" id="KYM75799.1"/>
    </source>
</evidence>
<accession>A0A195AUZ6</accession>
<protein>
    <submittedName>
        <fullName evidence="1">Uncharacterized protein</fullName>
    </submittedName>
</protein>
<proteinExistence type="predicted"/>
<evidence type="ECO:0000313" key="2">
    <source>
        <dbReference type="Proteomes" id="UP000078540"/>
    </source>
</evidence>